<keyword evidence="2" id="KW-1185">Reference proteome</keyword>
<sequence>MLDNNRWVVPYNPYLLARFDCHVKVEVCSPIKDIKYLYKYVYKGHDKISIKL</sequence>
<accession>A0ACC0MCA7</accession>
<reference evidence="1" key="1">
    <citation type="submission" date="2022-02" db="EMBL/GenBank/DDBJ databases">
        <title>Plant Genome Project.</title>
        <authorList>
            <person name="Zhang R.-G."/>
        </authorList>
    </citation>
    <scope>NUCLEOTIDE SEQUENCE</scope>
    <source>
        <strain evidence="1">AT1</strain>
    </source>
</reference>
<evidence type="ECO:0000313" key="2">
    <source>
        <dbReference type="Proteomes" id="UP001062846"/>
    </source>
</evidence>
<comment type="caution">
    <text evidence="1">The sequence shown here is derived from an EMBL/GenBank/DDBJ whole genome shotgun (WGS) entry which is preliminary data.</text>
</comment>
<dbReference type="Proteomes" id="UP001062846">
    <property type="component" value="Chromosome 9"/>
</dbReference>
<organism evidence="1 2">
    <name type="scientific">Rhododendron molle</name>
    <name type="common">Chinese azalea</name>
    <name type="synonym">Azalea mollis</name>
    <dbReference type="NCBI Taxonomy" id="49168"/>
    <lineage>
        <taxon>Eukaryota</taxon>
        <taxon>Viridiplantae</taxon>
        <taxon>Streptophyta</taxon>
        <taxon>Embryophyta</taxon>
        <taxon>Tracheophyta</taxon>
        <taxon>Spermatophyta</taxon>
        <taxon>Magnoliopsida</taxon>
        <taxon>eudicotyledons</taxon>
        <taxon>Gunneridae</taxon>
        <taxon>Pentapetalae</taxon>
        <taxon>asterids</taxon>
        <taxon>Ericales</taxon>
        <taxon>Ericaceae</taxon>
        <taxon>Ericoideae</taxon>
        <taxon>Rhodoreae</taxon>
        <taxon>Rhododendron</taxon>
    </lineage>
</organism>
<name>A0ACC0MCA7_RHOML</name>
<proteinExistence type="predicted"/>
<gene>
    <name evidence="1" type="ORF">RHMOL_Rhmol09G0083300</name>
</gene>
<dbReference type="EMBL" id="CM046396">
    <property type="protein sequence ID" value="KAI8538191.1"/>
    <property type="molecule type" value="Genomic_DNA"/>
</dbReference>
<protein>
    <submittedName>
        <fullName evidence="1">Uncharacterized protein</fullName>
    </submittedName>
</protein>
<evidence type="ECO:0000313" key="1">
    <source>
        <dbReference type="EMBL" id="KAI8538191.1"/>
    </source>
</evidence>